<dbReference type="Proteomes" id="UP000243205">
    <property type="component" value="Unassembled WGS sequence"/>
</dbReference>
<keyword evidence="5 10" id="KW-0812">Transmembrane</keyword>
<proteinExistence type="predicted"/>
<evidence type="ECO:0000256" key="10">
    <source>
        <dbReference type="SAM" id="Phobius"/>
    </source>
</evidence>
<keyword evidence="12" id="KW-1185">Reference proteome</keyword>
<feature type="transmembrane region" description="Helical" evidence="10">
    <location>
        <begin position="197"/>
        <end position="216"/>
    </location>
</feature>
<feature type="transmembrane region" description="Helical" evidence="10">
    <location>
        <begin position="162"/>
        <end position="185"/>
    </location>
</feature>
<dbReference type="Pfam" id="PF02386">
    <property type="entry name" value="TrkH"/>
    <property type="match status" value="1"/>
</dbReference>
<organism evidence="11 12">
    <name type="scientific">Desulfuromonas thiophila</name>
    <dbReference type="NCBI Taxonomy" id="57664"/>
    <lineage>
        <taxon>Bacteria</taxon>
        <taxon>Pseudomonadati</taxon>
        <taxon>Thermodesulfobacteriota</taxon>
        <taxon>Desulfuromonadia</taxon>
        <taxon>Desulfuromonadales</taxon>
        <taxon>Desulfuromonadaceae</taxon>
        <taxon>Desulfuromonas</taxon>
    </lineage>
</organism>
<feature type="transmembrane region" description="Helical" evidence="10">
    <location>
        <begin position="82"/>
        <end position="106"/>
    </location>
</feature>
<evidence type="ECO:0000256" key="5">
    <source>
        <dbReference type="ARBA" id="ARBA00022692"/>
    </source>
</evidence>
<dbReference type="PANTHER" id="PTHR32024:SF1">
    <property type="entry name" value="KTR SYSTEM POTASSIUM UPTAKE PROTEIN B"/>
    <property type="match status" value="1"/>
</dbReference>
<reference evidence="12" key="1">
    <citation type="submission" date="2016-10" db="EMBL/GenBank/DDBJ databases">
        <authorList>
            <person name="Varghese N."/>
            <person name="Submissions S."/>
        </authorList>
    </citation>
    <scope>NUCLEOTIDE SEQUENCE [LARGE SCALE GENOMIC DNA]</scope>
    <source>
        <strain evidence="12">DSM 8987</strain>
    </source>
</reference>
<keyword evidence="7 10" id="KW-1133">Transmembrane helix</keyword>
<dbReference type="AlphaFoldDB" id="A0A1G7CHF4"/>
<keyword evidence="2" id="KW-0813">Transport</keyword>
<evidence type="ECO:0000313" key="12">
    <source>
        <dbReference type="Proteomes" id="UP000243205"/>
    </source>
</evidence>
<feature type="transmembrane region" description="Helical" evidence="10">
    <location>
        <begin position="357"/>
        <end position="380"/>
    </location>
</feature>
<comment type="subcellular location">
    <subcellularLocation>
        <location evidence="1">Cell membrane</location>
        <topology evidence="1">Multi-pass membrane protein</topology>
    </subcellularLocation>
</comment>
<dbReference type="InterPro" id="IPR003445">
    <property type="entry name" value="Cat_transpt"/>
</dbReference>
<feature type="transmembrane region" description="Helical" evidence="10">
    <location>
        <begin position="20"/>
        <end position="39"/>
    </location>
</feature>
<protein>
    <submittedName>
        <fullName evidence="11">Trk system potassium uptake protein TrkH</fullName>
    </submittedName>
</protein>
<evidence type="ECO:0000256" key="6">
    <source>
        <dbReference type="ARBA" id="ARBA00022958"/>
    </source>
</evidence>
<feature type="transmembrane region" description="Helical" evidence="10">
    <location>
        <begin position="236"/>
        <end position="259"/>
    </location>
</feature>
<dbReference type="STRING" id="57664.SAMN05661003_10964"/>
<evidence type="ECO:0000256" key="7">
    <source>
        <dbReference type="ARBA" id="ARBA00022989"/>
    </source>
</evidence>
<keyword evidence="9 10" id="KW-0472">Membrane</keyword>
<feature type="transmembrane region" description="Helical" evidence="10">
    <location>
        <begin position="304"/>
        <end position="336"/>
    </location>
</feature>
<evidence type="ECO:0000256" key="2">
    <source>
        <dbReference type="ARBA" id="ARBA00022448"/>
    </source>
</evidence>
<dbReference type="GO" id="GO:0015379">
    <property type="term" value="F:potassium:chloride symporter activity"/>
    <property type="evidence" value="ECO:0007669"/>
    <property type="project" value="InterPro"/>
</dbReference>
<evidence type="ECO:0000313" key="11">
    <source>
        <dbReference type="EMBL" id="SDE37845.1"/>
    </source>
</evidence>
<keyword evidence="4" id="KW-0633">Potassium transport</keyword>
<evidence type="ECO:0000256" key="1">
    <source>
        <dbReference type="ARBA" id="ARBA00004651"/>
    </source>
</evidence>
<dbReference type="RefSeq" id="WP_245691429.1">
    <property type="nucleotide sequence ID" value="NZ_FNAQ01000009.1"/>
</dbReference>
<name>A0A1G7CHF4_9BACT</name>
<feature type="transmembrane region" description="Helical" evidence="10">
    <location>
        <begin position="425"/>
        <end position="446"/>
    </location>
</feature>
<evidence type="ECO:0000256" key="9">
    <source>
        <dbReference type="ARBA" id="ARBA00023136"/>
    </source>
</evidence>
<dbReference type="EMBL" id="FNAQ01000009">
    <property type="protein sequence ID" value="SDE37845.1"/>
    <property type="molecule type" value="Genomic_DNA"/>
</dbReference>
<keyword evidence="8" id="KW-0406">Ion transport</keyword>
<keyword evidence="3" id="KW-1003">Cell membrane</keyword>
<evidence type="ECO:0000256" key="3">
    <source>
        <dbReference type="ARBA" id="ARBA00022475"/>
    </source>
</evidence>
<accession>A0A1G7CHF4</accession>
<dbReference type="PANTHER" id="PTHR32024">
    <property type="entry name" value="TRK SYSTEM POTASSIUM UPTAKE PROTEIN TRKG-RELATED"/>
    <property type="match status" value="1"/>
</dbReference>
<dbReference type="InterPro" id="IPR004772">
    <property type="entry name" value="TrkH"/>
</dbReference>
<dbReference type="NCBIfam" id="TIGR00933">
    <property type="entry name" value="2a38"/>
    <property type="match status" value="1"/>
</dbReference>
<evidence type="ECO:0000256" key="8">
    <source>
        <dbReference type="ARBA" id="ARBA00023065"/>
    </source>
</evidence>
<keyword evidence="6" id="KW-0630">Potassium</keyword>
<gene>
    <name evidence="11" type="ORF">SAMN05661003_10964</name>
</gene>
<dbReference type="GO" id="GO:0005886">
    <property type="term" value="C:plasma membrane"/>
    <property type="evidence" value="ECO:0007669"/>
    <property type="project" value="UniProtKB-SubCell"/>
</dbReference>
<sequence length="464" mass="49539">MYPTSGKQGLGGLMQRLSPAWLLVLYYLLAIVAGALLLTTSWAARAEPLSFLDALFTATSAQCVTGLAVVDTGNALSLFGQLVVLALIQLGGLGLMTFSVYFFLALRLGVGGRGRWIIHETLLHTPVSSWPELVRGVLRLSLTIEAVGTLLLALVLVPQLGWGAGLFSALFHAVSAFCNAGFSLFSDSLTAYRAHPLVNFTIMTLIVLGGIGFLVLREMLDFLRQLPQTRRRPPVLSLHAKVVLLTSAVLIVGGTLLILLLEHANAFAAVPSGEACLAALFHSVSARTAGFNSIDLAQLRTPTLFLIIFLMFVGASPGSAGGGVKTTSLALFWAIFSNRLRGNRHTSLFRRTLPDELVTRALALVLLALILMALALFALLCVQSPDLQHETTRPFLSSAFEVVSAFATTGLSMGETARLTVAGKLIIIVLMFIGRVGLLTLAFAIAGRERPAGARYAEENIMIG</sequence>
<evidence type="ECO:0000256" key="4">
    <source>
        <dbReference type="ARBA" id="ARBA00022538"/>
    </source>
</evidence>